<keyword evidence="7" id="KW-1185">Reference proteome</keyword>
<keyword evidence="2 3" id="KW-0175">Coiled coil</keyword>
<accession>A0A563VYY8</accession>
<feature type="coiled-coil region" evidence="3">
    <location>
        <begin position="95"/>
        <end position="181"/>
    </location>
</feature>
<evidence type="ECO:0000313" key="6">
    <source>
        <dbReference type="EMBL" id="VEP16664.1"/>
    </source>
</evidence>
<dbReference type="GO" id="GO:0030313">
    <property type="term" value="C:cell envelope"/>
    <property type="evidence" value="ECO:0007669"/>
    <property type="project" value="UniProtKB-SubCell"/>
</dbReference>
<dbReference type="InterPro" id="IPR050465">
    <property type="entry name" value="UPF0194_transport"/>
</dbReference>
<feature type="region of interest" description="Disordered" evidence="4">
    <location>
        <begin position="1"/>
        <end position="30"/>
    </location>
</feature>
<feature type="compositionally biased region" description="Polar residues" evidence="4">
    <location>
        <begin position="15"/>
        <end position="28"/>
    </location>
</feature>
<organism evidence="6 7">
    <name type="scientific">Hyella patelloides LEGE 07179</name>
    <dbReference type="NCBI Taxonomy" id="945734"/>
    <lineage>
        <taxon>Bacteria</taxon>
        <taxon>Bacillati</taxon>
        <taxon>Cyanobacteriota</taxon>
        <taxon>Cyanophyceae</taxon>
        <taxon>Pleurocapsales</taxon>
        <taxon>Hyellaceae</taxon>
        <taxon>Hyella</taxon>
    </lineage>
</organism>
<dbReference type="Gene3D" id="1.10.287.470">
    <property type="entry name" value="Helix hairpin bin"/>
    <property type="match status" value="1"/>
</dbReference>
<dbReference type="Proteomes" id="UP000320055">
    <property type="component" value="Unassembled WGS sequence"/>
</dbReference>
<gene>
    <name evidence="6" type="ORF">H1P_480025</name>
</gene>
<dbReference type="AlphaFoldDB" id="A0A563VYY8"/>
<dbReference type="Gene3D" id="2.40.50.100">
    <property type="match status" value="1"/>
</dbReference>
<proteinExistence type="predicted"/>
<comment type="subcellular location">
    <subcellularLocation>
        <location evidence="1">Cell envelope</location>
    </subcellularLocation>
</comment>
<dbReference type="PANTHER" id="PTHR32347:SF14">
    <property type="entry name" value="EFFLUX SYSTEM COMPONENT YKNX-RELATED"/>
    <property type="match status" value="1"/>
</dbReference>
<evidence type="ECO:0000313" key="7">
    <source>
        <dbReference type="Proteomes" id="UP000320055"/>
    </source>
</evidence>
<name>A0A563VYY8_9CYAN</name>
<dbReference type="Pfam" id="PF25885">
    <property type="entry name" value="HH_EMRA"/>
    <property type="match status" value="1"/>
</dbReference>
<evidence type="ECO:0000256" key="2">
    <source>
        <dbReference type="ARBA" id="ARBA00023054"/>
    </source>
</evidence>
<sequence length="191" mass="20693">MLAAGCDLMPPGDAQSDSVRSKQQQKSLSVDVGVASQGTLEKDTQYVGTTYPVREVSMRSRIEGQILDLNVDVGSRVEQGQVLAQIDDSINKATVLEAKAELAALQSEVTSLQADVNEGLTQIQQAKITLQQAQSDLVRSNQLVKEGAVTQQSAEQAQNTLDNAKQALESAQQQVANRTSARHFGRCRRRN</sequence>
<dbReference type="PANTHER" id="PTHR32347">
    <property type="entry name" value="EFFLUX SYSTEM COMPONENT YKNX-RELATED"/>
    <property type="match status" value="1"/>
</dbReference>
<evidence type="ECO:0000256" key="4">
    <source>
        <dbReference type="SAM" id="MobiDB-lite"/>
    </source>
</evidence>
<feature type="domain" description="Multidrug export protein EmrA/FarA alpha-helical hairpin" evidence="5">
    <location>
        <begin position="95"/>
        <end position="178"/>
    </location>
</feature>
<evidence type="ECO:0000259" key="5">
    <source>
        <dbReference type="Pfam" id="PF25885"/>
    </source>
</evidence>
<evidence type="ECO:0000256" key="1">
    <source>
        <dbReference type="ARBA" id="ARBA00004196"/>
    </source>
</evidence>
<reference evidence="6 7" key="1">
    <citation type="submission" date="2019-01" db="EMBL/GenBank/DDBJ databases">
        <authorList>
            <person name="Brito A."/>
        </authorList>
    </citation>
    <scope>NUCLEOTIDE SEQUENCE [LARGE SCALE GENOMIC DNA]</scope>
    <source>
        <strain evidence="6">1</strain>
    </source>
</reference>
<evidence type="ECO:0000256" key="3">
    <source>
        <dbReference type="SAM" id="Coils"/>
    </source>
</evidence>
<dbReference type="SUPFAM" id="SSF111369">
    <property type="entry name" value="HlyD-like secretion proteins"/>
    <property type="match status" value="1"/>
</dbReference>
<dbReference type="InterPro" id="IPR058633">
    <property type="entry name" value="EmrA/FarA_HH"/>
</dbReference>
<dbReference type="EMBL" id="CAACVJ010000423">
    <property type="protein sequence ID" value="VEP16664.1"/>
    <property type="molecule type" value="Genomic_DNA"/>
</dbReference>
<protein>
    <submittedName>
        <fullName evidence="6">Secretion protein HlyD</fullName>
    </submittedName>
</protein>